<dbReference type="Pfam" id="PF02371">
    <property type="entry name" value="Transposase_20"/>
    <property type="match status" value="1"/>
</dbReference>
<dbReference type="Pfam" id="PF01548">
    <property type="entry name" value="DEDD_Tnp_IS110"/>
    <property type="match status" value="1"/>
</dbReference>
<dbReference type="GO" id="GO:0003677">
    <property type="term" value="F:DNA binding"/>
    <property type="evidence" value="ECO:0007669"/>
    <property type="project" value="InterPro"/>
</dbReference>
<evidence type="ECO:0000259" key="1">
    <source>
        <dbReference type="Pfam" id="PF01548"/>
    </source>
</evidence>
<feature type="domain" description="Transposase IS116/IS110/IS902 C-terminal" evidence="2">
    <location>
        <begin position="106"/>
        <end position="170"/>
    </location>
</feature>
<sequence>MRTRPDPQTTAFGIDIGKKVFHVVALNAAGAVIQRAKFSRDTLMSFFDAAPKALIGMEACPGSQWLARRLAAMGHDARIIPARFVKPYVKSNKTDTVDARQHDAVSRLVTIPGIGALGATAIVAAAGDGRQFRKARDLAAWLGLVPAKHSTGGKQTLLGISKRGNRYVRRPITRDPAFCI</sequence>
<evidence type="ECO:0000259" key="2">
    <source>
        <dbReference type="Pfam" id="PF02371"/>
    </source>
</evidence>
<dbReference type="GO" id="GO:0004803">
    <property type="term" value="F:transposase activity"/>
    <property type="evidence" value="ECO:0007669"/>
    <property type="project" value="InterPro"/>
</dbReference>
<evidence type="ECO:0008006" key="5">
    <source>
        <dbReference type="Google" id="ProtNLM"/>
    </source>
</evidence>
<dbReference type="GO" id="GO:0006313">
    <property type="term" value="P:DNA transposition"/>
    <property type="evidence" value="ECO:0007669"/>
    <property type="project" value="InterPro"/>
</dbReference>
<dbReference type="PANTHER" id="PTHR33055:SF3">
    <property type="entry name" value="PUTATIVE TRANSPOSASE FOR IS117-RELATED"/>
    <property type="match status" value="1"/>
</dbReference>
<dbReference type="EMBL" id="BMYQ01000020">
    <property type="protein sequence ID" value="GGW45518.1"/>
    <property type="molecule type" value="Genomic_DNA"/>
</dbReference>
<feature type="domain" description="Transposase IS110-like N-terminal" evidence="1">
    <location>
        <begin position="13"/>
        <end position="100"/>
    </location>
</feature>
<protein>
    <recommendedName>
        <fullName evidence="5">Transposase</fullName>
    </recommendedName>
</protein>
<dbReference type="InterPro" id="IPR002525">
    <property type="entry name" value="Transp_IS110-like_N"/>
</dbReference>
<reference evidence="3" key="1">
    <citation type="journal article" date="2014" name="Int. J. Syst. Evol. Microbiol.">
        <title>Complete genome sequence of Corynebacterium casei LMG S-19264T (=DSM 44701T), isolated from a smear-ripened cheese.</title>
        <authorList>
            <consortium name="US DOE Joint Genome Institute (JGI-PGF)"/>
            <person name="Walter F."/>
            <person name="Albersmeier A."/>
            <person name="Kalinowski J."/>
            <person name="Ruckert C."/>
        </authorList>
    </citation>
    <scope>NUCLEOTIDE SEQUENCE</scope>
    <source>
        <strain evidence="3">KCTC 23714</strain>
    </source>
</reference>
<evidence type="ECO:0000313" key="4">
    <source>
        <dbReference type="Proteomes" id="UP000628984"/>
    </source>
</evidence>
<organism evidence="3 4">
    <name type="scientific">Gemmobacter lanyuensis</name>
    <dbReference type="NCBI Taxonomy" id="1054497"/>
    <lineage>
        <taxon>Bacteria</taxon>
        <taxon>Pseudomonadati</taxon>
        <taxon>Pseudomonadota</taxon>
        <taxon>Alphaproteobacteria</taxon>
        <taxon>Rhodobacterales</taxon>
        <taxon>Paracoccaceae</taxon>
        <taxon>Gemmobacter</taxon>
    </lineage>
</organism>
<gene>
    <name evidence="3" type="ORF">GCM10011452_37060</name>
</gene>
<accession>A0A918J3L9</accession>
<comment type="caution">
    <text evidence="3">The sequence shown here is derived from an EMBL/GenBank/DDBJ whole genome shotgun (WGS) entry which is preliminary data.</text>
</comment>
<dbReference type="AlphaFoldDB" id="A0A918J3L9"/>
<reference evidence="3" key="2">
    <citation type="submission" date="2020-09" db="EMBL/GenBank/DDBJ databases">
        <authorList>
            <person name="Sun Q."/>
            <person name="Kim S."/>
        </authorList>
    </citation>
    <scope>NUCLEOTIDE SEQUENCE</scope>
    <source>
        <strain evidence="3">KCTC 23714</strain>
    </source>
</reference>
<name>A0A918J3L9_9RHOB</name>
<dbReference type="InterPro" id="IPR003346">
    <property type="entry name" value="Transposase_20"/>
</dbReference>
<evidence type="ECO:0000313" key="3">
    <source>
        <dbReference type="EMBL" id="GGW45518.1"/>
    </source>
</evidence>
<dbReference type="PANTHER" id="PTHR33055">
    <property type="entry name" value="TRANSPOSASE FOR INSERTION SEQUENCE ELEMENT IS1111A"/>
    <property type="match status" value="1"/>
</dbReference>
<dbReference type="Proteomes" id="UP000628984">
    <property type="component" value="Unassembled WGS sequence"/>
</dbReference>
<proteinExistence type="predicted"/>
<keyword evidence="4" id="KW-1185">Reference proteome</keyword>
<dbReference type="InterPro" id="IPR047650">
    <property type="entry name" value="Transpos_IS110"/>
</dbReference>
<dbReference type="RefSeq" id="WP_229804314.1">
    <property type="nucleotide sequence ID" value="NZ_BMYQ01000020.1"/>
</dbReference>